<evidence type="ECO:0000256" key="1">
    <source>
        <dbReference type="SAM" id="MobiDB-lite"/>
    </source>
</evidence>
<name>A0A316UC94_9BASI</name>
<feature type="compositionally biased region" description="Low complexity" evidence="1">
    <location>
        <begin position="119"/>
        <end position="128"/>
    </location>
</feature>
<protein>
    <submittedName>
        <fullName evidence="2">Uncharacterized protein</fullName>
    </submittedName>
</protein>
<feature type="compositionally biased region" description="Polar residues" evidence="1">
    <location>
        <begin position="618"/>
        <end position="629"/>
    </location>
</feature>
<feature type="region of interest" description="Disordered" evidence="1">
    <location>
        <begin position="607"/>
        <end position="707"/>
    </location>
</feature>
<accession>A0A316UC94</accession>
<evidence type="ECO:0000313" key="2">
    <source>
        <dbReference type="EMBL" id="PWN22488.1"/>
    </source>
</evidence>
<reference evidence="2 3" key="1">
    <citation type="journal article" date="2018" name="Mol. Biol. Evol.">
        <title>Broad Genomic Sampling Reveals a Smut Pathogenic Ancestry of the Fungal Clade Ustilaginomycotina.</title>
        <authorList>
            <person name="Kijpornyongpan T."/>
            <person name="Mondo S.J."/>
            <person name="Barry K."/>
            <person name="Sandor L."/>
            <person name="Lee J."/>
            <person name="Lipzen A."/>
            <person name="Pangilinan J."/>
            <person name="LaButti K."/>
            <person name="Hainaut M."/>
            <person name="Henrissat B."/>
            <person name="Grigoriev I.V."/>
            <person name="Spatafora J.W."/>
            <person name="Aime M.C."/>
        </authorList>
    </citation>
    <scope>NUCLEOTIDE SEQUENCE [LARGE SCALE GENOMIC DNA]</scope>
    <source>
        <strain evidence="2 3">MCA 4718</strain>
    </source>
</reference>
<gene>
    <name evidence="2" type="ORF">BCV69DRAFT_281480</name>
</gene>
<dbReference type="EMBL" id="KZ819323">
    <property type="protein sequence ID" value="PWN22488.1"/>
    <property type="molecule type" value="Genomic_DNA"/>
</dbReference>
<feature type="compositionally biased region" description="Basic and acidic residues" evidence="1">
    <location>
        <begin position="257"/>
        <end position="309"/>
    </location>
</feature>
<feature type="region of interest" description="Disordered" evidence="1">
    <location>
        <begin position="1054"/>
        <end position="1091"/>
    </location>
</feature>
<evidence type="ECO:0000313" key="3">
    <source>
        <dbReference type="Proteomes" id="UP000245942"/>
    </source>
</evidence>
<dbReference type="STRING" id="1684307.A0A316UC94"/>
<feature type="compositionally biased region" description="Low complexity" evidence="1">
    <location>
        <begin position="136"/>
        <end position="159"/>
    </location>
</feature>
<proteinExistence type="predicted"/>
<dbReference type="RefSeq" id="XP_025349648.1">
    <property type="nucleotide sequence ID" value="XM_025492003.1"/>
</dbReference>
<feature type="region of interest" description="Disordered" evidence="1">
    <location>
        <begin position="968"/>
        <end position="992"/>
    </location>
</feature>
<feature type="compositionally biased region" description="Basic and acidic residues" evidence="1">
    <location>
        <begin position="315"/>
        <end position="418"/>
    </location>
</feature>
<dbReference type="Proteomes" id="UP000245942">
    <property type="component" value="Unassembled WGS sequence"/>
</dbReference>
<feature type="region of interest" description="Disordered" evidence="1">
    <location>
        <begin position="1"/>
        <end position="418"/>
    </location>
</feature>
<dbReference type="CDD" id="cd06503">
    <property type="entry name" value="ATP-synt_Fo_b"/>
    <property type="match status" value="1"/>
</dbReference>
<keyword evidence="3" id="KW-1185">Reference proteome</keyword>
<dbReference type="OrthoDB" id="3365519at2759"/>
<sequence length="1411" mass="157392">MVGVYHRKSNRDLAEEARAGASPASFYDTPAYPGSNYSQRAGPSSSKMNPSSSTPGLPNLRLSGFDVEKMMAGVGGVPMTSSPSQEMDERDWSSQAGEYVNVKGNHRNSPRPYQPPPASASTRAPTYPGSSPAATPPNHSSNSLSSAPQQSSYSRRSPAATASSGGYFRPGDAVNGSDSGRAYMAKSRSQDPYGSPVDMPRPPYGMSSPPASPHRSRPSPQPRAPSHRSSADYYASPPSVHPPPRTEGVTQWIARANETDDQRRAREWEEARERQHAADRKERYEVKAKQAEEESSRRRAEFEEMERQEAIAARKRAEDIARKRQEEEEDRKRAIAAARVERERQEREAEAERLREQERRWQEKQARKKEEEARRREMERQRQEDEERRRREDAARWAEEVARRRQMEERQRLERAAEARRQFEVAEAARIKAEEEAARRRAEAEKARIQAEKEAEQARIRAQQEAERRRIAAEQARIKAEKDAEQARIRAAKEAEEARLRAIEEARLAKIKAIEDAEKARLKAIEDAEKARLKAIEDEKRRIEKAKQDYIRAIADGHANIEREDKENVDRGRHEAAMAQQHYERARQDYERALQDYQRHMAWLETQQQDRGHGSHEYYSSDSGVSLPSTGGHGEHQQKAMGTGGSPDHGVIGQNRMPQIFTREGQPFGPQNGHAAPNGQGPQAGFQNGDHTRNNGPAGAMSGLPHPAPVEAANGAPMVRFQQPGENQGIQAPVPPPAPITRRKRNHLRFISALTVGARSAPQSAAAKSGRDFAPAVRVPWDAGIIGENALPDYNPATLANVAFSVALADVSDPTKPRLSEGWQSHGYGDPDLITSHYKVVEIQDTRLVRKRFFRDPETGEKRIRDYDAIFDALADPSEFEEVWEPFTREELVFDLFGPLFSKTTPDVLERIVSHLDCADVKALRQTCSEVRTALDTDASREVILRRFLYPVGYQTWQDIKTTHTRTSSDVSAASSASSAPPPKLPALPERDPLPITFQDVEGFFLATEVFPEYALVGADWLSLPHEMDARVPRLARATTRAYSRVLTRLRLQPSYKVPSPPPSQPPASSAGSIHSVSGASSPTAGKAPTGLASSPLMSMNMFSPTLSANGRISPAASLSTQQQPVGLPGPAIASPWKPGRVAVYRVWVPCRDRVWLSDEEIAKCERELFLASVWPLLRRGDIIRNTAMVDEGNVGKLIFDGRFLRDLSFAFDPIGHIPSWLNLLLYPPAYYHNVIKSSTASPILYLDILPWREQIISSLRLVQDQVETTAPNGLRYRIAKWLYRTTANVKASQIISEEGFQCVDEGWEGKLFFETEGTSEHAKDLVLRCAGPLATPQAKAKILAAVLGQGADAGGPAKTRDSALALLRNPAVKDREGRTVQVQYPFAVMRDRSKPGLIWLRPVQERERIA</sequence>
<feature type="compositionally biased region" description="Polar residues" evidence="1">
    <location>
        <begin position="1075"/>
        <end position="1084"/>
    </location>
</feature>
<dbReference type="GeneID" id="37013737"/>
<organism evidence="2 3">
    <name type="scientific">Pseudomicrostroma glucosiphilum</name>
    <dbReference type="NCBI Taxonomy" id="1684307"/>
    <lineage>
        <taxon>Eukaryota</taxon>
        <taxon>Fungi</taxon>
        <taxon>Dikarya</taxon>
        <taxon>Basidiomycota</taxon>
        <taxon>Ustilaginomycotina</taxon>
        <taxon>Exobasidiomycetes</taxon>
        <taxon>Microstromatales</taxon>
        <taxon>Microstromatales incertae sedis</taxon>
        <taxon>Pseudomicrostroma</taxon>
    </lineage>
</organism>
<feature type="compositionally biased region" description="Low complexity" evidence="1">
    <location>
        <begin position="43"/>
        <end position="55"/>
    </location>
</feature>